<evidence type="ECO:0000313" key="2">
    <source>
        <dbReference type="Proteomes" id="UP000293874"/>
    </source>
</evidence>
<dbReference type="OrthoDB" id="9772295at2"/>
<proteinExistence type="predicted"/>
<organism evidence="1 2">
    <name type="scientific">Pseudobacter ginsenosidimutans</name>
    <dbReference type="NCBI Taxonomy" id="661488"/>
    <lineage>
        <taxon>Bacteria</taxon>
        <taxon>Pseudomonadati</taxon>
        <taxon>Bacteroidota</taxon>
        <taxon>Chitinophagia</taxon>
        <taxon>Chitinophagales</taxon>
        <taxon>Chitinophagaceae</taxon>
        <taxon>Pseudobacter</taxon>
    </lineage>
</organism>
<dbReference type="Pfam" id="PF08811">
    <property type="entry name" value="DUF1800"/>
    <property type="match status" value="1"/>
</dbReference>
<reference evidence="1 2" key="1">
    <citation type="submission" date="2019-02" db="EMBL/GenBank/DDBJ databases">
        <title>Genomic Encyclopedia of Type Strains, Phase IV (KMG-IV): sequencing the most valuable type-strain genomes for metagenomic binning, comparative biology and taxonomic classification.</title>
        <authorList>
            <person name="Goeker M."/>
        </authorList>
    </citation>
    <scope>NUCLEOTIDE SEQUENCE [LARGE SCALE GENOMIC DNA]</scope>
    <source>
        <strain evidence="1 2">DSM 18116</strain>
    </source>
</reference>
<dbReference type="Proteomes" id="UP000293874">
    <property type="component" value="Unassembled WGS sequence"/>
</dbReference>
<protein>
    <submittedName>
        <fullName evidence="1">Uncharacterized protein (DUF1800 family)</fullName>
    </submittedName>
</protein>
<dbReference type="RefSeq" id="WP_130541516.1">
    <property type="nucleotide sequence ID" value="NZ_CP042431.1"/>
</dbReference>
<comment type="caution">
    <text evidence="1">The sequence shown here is derived from an EMBL/GenBank/DDBJ whole genome shotgun (WGS) entry which is preliminary data.</text>
</comment>
<gene>
    <name evidence="1" type="ORF">EV199_2872</name>
</gene>
<sequence length="559" mass="63669">MDRRAFFALKPKANTPATSPFGGLRQITSGLNPYTGPWTTNEVAHLLKRTMFGAKKSDVDYFRAMSMDAAVDALLNVPATVPAPPVKAYSNEDINPADPDFAIPIGATWVNTHTNDGQANYNRIISWKAWWTSLMINQERNIGEKMNLFWHNHFATETGFYKVGIYAYRHYLLLRSHATGNFKALVRGVTIDLAMLNYLNGMLSRKEAPDENYARELQELFTLGKENNPNYTEPDVITAARVLTGWCINEATDEVFFDINRHDTGSKTFSSFYGGTTIAGRSDANAGEAELDDLLTMIFNKSVEVSEFMVRKLYRYFVYYTIDANTETNVIKPLALLFRNSNWEVKPVLERLFKSEHFFDVLSQGCLIKSPLDLTIGLCREFNVQFPSPTDYEAYYGLLDFVRFQSAEMQLNPGDPPGVSGWPAYYQIPQFHEAWINSDTLPKRNIFSDVLIGSGYMRNGQVLRIDPVEFTNTLPNAVNPDVLINDVLNLFYRVPLSDASKTIIKNAILLTGQTQDYYWSNAWNAYKTDPTNMVKYEVVYLRLQALYKYFMNLAEYQLA</sequence>
<name>A0A4Q7MV47_9BACT</name>
<accession>A0A4Q7MV47</accession>
<dbReference type="InterPro" id="IPR014917">
    <property type="entry name" value="DUF1800"/>
</dbReference>
<dbReference type="EMBL" id="SGXA01000002">
    <property type="protein sequence ID" value="RZS70973.1"/>
    <property type="molecule type" value="Genomic_DNA"/>
</dbReference>
<evidence type="ECO:0000313" key="1">
    <source>
        <dbReference type="EMBL" id="RZS70973.1"/>
    </source>
</evidence>
<dbReference type="AlphaFoldDB" id="A0A4Q7MV47"/>
<keyword evidence="2" id="KW-1185">Reference proteome</keyword>